<reference evidence="2 3" key="1">
    <citation type="journal article" date="2012" name="Genome Biol.">
        <title>Genome and low-iron response of an oceanic diatom adapted to chronic iron limitation.</title>
        <authorList>
            <person name="Lommer M."/>
            <person name="Specht M."/>
            <person name="Roy A.S."/>
            <person name="Kraemer L."/>
            <person name="Andreson R."/>
            <person name="Gutowska M.A."/>
            <person name="Wolf J."/>
            <person name="Bergner S.V."/>
            <person name="Schilhabel M.B."/>
            <person name="Klostermeier U.C."/>
            <person name="Beiko R.G."/>
            <person name="Rosenstiel P."/>
            <person name="Hippler M."/>
            <person name="Laroche J."/>
        </authorList>
    </citation>
    <scope>NUCLEOTIDE SEQUENCE [LARGE SCALE GENOMIC DNA]</scope>
    <source>
        <strain evidence="2 3">CCMP1005</strain>
    </source>
</reference>
<dbReference type="PANTHER" id="PTHR33639:SF2">
    <property type="entry name" value="DUF393 DOMAIN-CONTAINING PROTEIN"/>
    <property type="match status" value="1"/>
</dbReference>
<keyword evidence="3" id="KW-1185">Reference proteome</keyword>
<dbReference type="AlphaFoldDB" id="K0TAC7"/>
<dbReference type="Pfam" id="PF04134">
    <property type="entry name" value="DCC1-like"/>
    <property type="match status" value="1"/>
</dbReference>
<name>K0TAC7_THAOC</name>
<accession>K0TAC7</accession>
<feature type="signal peptide" evidence="1">
    <location>
        <begin position="1"/>
        <end position="19"/>
    </location>
</feature>
<gene>
    <name evidence="2" type="ORF">THAOC_04290</name>
</gene>
<feature type="chain" id="PRO_5030173147" description="DUF393 domain-containing protein" evidence="1">
    <location>
        <begin position="20"/>
        <end position="372"/>
    </location>
</feature>
<dbReference type="EMBL" id="AGNL01003990">
    <property type="protein sequence ID" value="EJK74059.1"/>
    <property type="molecule type" value="Genomic_DNA"/>
</dbReference>
<dbReference type="GO" id="GO:0015035">
    <property type="term" value="F:protein-disulfide reductase activity"/>
    <property type="evidence" value="ECO:0007669"/>
    <property type="project" value="InterPro"/>
</dbReference>
<dbReference type="OMA" id="PMSKVDS"/>
<evidence type="ECO:0000313" key="3">
    <source>
        <dbReference type="Proteomes" id="UP000266841"/>
    </source>
</evidence>
<dbReference type="InterPro" id="IPR007263">
    <property type="entry name" value="DCC1-like"/>
</dbReference>
<evidence type="ECO:0000256" key="1">
    <source>
        <dbReference type="SAM" id="SignalP"/>
    </source>
</evidence>
<keyword evidence="1" id="KW-0732">Signal</keyword>
<sequence length="372" mass="40946">MNALLIAAILLGCLHESAGFRLPLTTASSSSSPCGSHRRPRNPKRTCLGYASKAAVTDGGPMSKVDSSKSGGCPFIDTKFEQRSYAAPAIFSEDDSRPIILFDGECNMCNKFVQILLHFSSDNAPGNMRFAALQSRVGRLLLNRMPPDLRSQVLRDNIGEGEENEGMERYKTIVICGPDTTYINSGAALRIIGGLDGPSKRLKVAKLLVMAAYVVPVRLRDRVYHFVSKRRKRWFGSADECMLWDDRFESRFVDDGVLTGVYRDPWADPKAPVVVEDVNLFEDEDAPTRGDKVRVLWTDDSDAPSVSYDDEFPDGICLAGATGTVGTIDLPMRVVLRVDRSSLGLGPSESGEETMLAWVRPREVAKIEESSE</sequence>
<comment type="caution">
    <text evidence="2">The sequence shown here is derived from an EMBL/GenBank/DDBJ whole genome shotgun (WGS) entry which is preliminary data.</text>
</comment>
<dbReference type="InterPro" id="IPR052927">
    <property type="entry name" value="DCC_oxidoreductase"/>
</dbReference>
<proteinExistence type="predicted"/>
<evidence type="ECO:0008006" key="4">
    <source>
        <dbReference type="Google" id="ProtNLM"/>
    </source>
</evidence>
<organism evidence="2 3">
    <name type="scientific">Thalassiosira oceanica</name>
    <name type="common">Marine diatom</name>
    <dbReference type="NCBI Taxonomy" id="159749"/>
    <lineage>
        <taxon>Eukaryota</taxon>
        <taxon>Sar</taxon>
        <taxon>Stramenopiles</taxon>
        <taxon>Ochrophyta</taxon>
        <taxon>Bacillariophyta</taxon>
        <taxon>Coscinodiscophyceae</taxon>
        <taxon>Thalassiosirophycidae</taxon>
        <taxon>Thalassiosirales</taxon>
        <taxon>Thalassiosiraceae</taxon>
        <taxon>Thalassiosira</taxon>
    </lineage>
</organism>
<dbReference type="PANTHER" id="PTHR33639">
    <property type="entry name" value="THIOL-DISULFIDE OXIDOREDUCTASE DCC"/>
    <property type="match status" value="1"/>
</dbReference>
<dbReference type="eggNOG" id="ENOG502QXU9">
    <property type="taxonomic scope" value="Eukaryota"/>
</dbReference>
<dbReference type="Proteomes" id="UP000266841">
    <property type="component" value="Unassembled WGS sequence"/>
</dbReference>
<protein>
    <recommendedName>
        <fullName evidence="4">DUF393 domain-containing protein</fullName>
    </recommendedName>
</protein>
<dbReference type="OrthoDB" id="410458at2759"/>
<evidence type="ECO:0000313" key="2">
    <source>
        <dbReference type="EMBL" id="EJK74059.1"/>
    </source>
</evidence>